<accession>A0A1C6RLL6</accession>
<name>A0A1C6RLL6_9ACTN</name>
<dbReference type="Gene3D" id="3.40.630.30">
    <property type="match status" value="1"/>
</dbReference>
<dbReference type="Pfam" id="PF00583">
    <property type="entry name" value="Acetyltransf_1"/>
    <property type="match status" value="1"/>
</dbReference>
<proteinExistence type="predicted"/>
<dbReference type="PROSITE" id="PS51186">
    <property type="entry name" value="GNAT"/>
    <property type="match status" value="1"/>
</dbReference>
<dbReference type="SUPFAM" id="SSF55729">
    <property type="entry name" value="Acyl-CoA N-acyltransferases (Nat)"/>
    <property type="match status" value="1"/>
</dbReference>
<evidence type="ECO:0000313" key="3">
    <source>
        <dbReference type="Proteomes" id="UP000198906"/>
    </source>
</evidence>
<evidence type="ECO:0000259" key="1">
    <source>
        <dbReference type="PROSITE" id="PS51186"/>
    </source>
</evidence>
<gene>
    <name evidence="2" type="ORF">GA0074694_2225</name>
</gene>
<keyword evidence="2" id="KW-0808">Transferase</keyword>
<organism evidence="2 3">
    <name type="scientific">Micromonospora inyonensis</name>
    <dbReference type="NCBI Taxonomy" id="47866"/>
    <lineage>
        <taxon>Bacteria</taxon>
        <taxon>Bacillati</taxon>
        <taxon>Actinomycetota</taxon>
        <taxon>Actinomycetes</taxon>
        <taxon>Micromonosporales</taxon>
        <taxon>Micromonosporaceae</taxon>
        <taxon>Micromonospora</taxon>
    </lineage>
</organism>
<dbReference type="InterPro" id="IPR016181">
    <property type="entry name" value="Acyl_CoA_acyltransferase"/>
</dbReference>
<protein>
    <submittedName>
        <fullName evidence="2">Predicted N-acetyltransferase YhbS</fullName>
    </submittedName>
</protein>
<dbReference type="Proteomes" id="UP000198906">
    <property type="component" value="Unassembled WGS sequence"/>
</dbReference>
<dbReference type="CDD" id="cd04301">
    <property type="entry name" value="NAT_SF"/>
    <property type="match status" value="1"/>
</dbReference>
<dbReference type="InterPro" id="IPR000182">
    <property type="entry name" value="GNAT_dom"/>
</dbReference>
<dbReference type="RefSeq" id="WP_091456444.1">
    <property type="nucleotide sequence ID" value="NZ_FMHU01000001.1"/>
</dbReference>
<sequence>MLLRRSKPGDYRQMADILYGMGHDQEGWDYQYAAEGGPEPSLPSWVAVDGDEVLGLVEGRFDSTYDERIEQPGHPLPHAWIYLIGVRPDAQRKGVGTALLRCFAEQAAMAGCSFVAMSPDQSDGDVFKRVAFFRSCGLMPLVDSDPEDVHGAPLAELLTHLRELTGKG</sequence>
<evidence type="ECO:0000313" key="2">
    <source>
        <dbReference type="EMBL" id="SCL18068.1"/>
    </source>
</evidence>
<feature type="domain" description="N-acetyltransferase" evidence="1">
    <location>
        <begin position="1"/>
        <end position="163"/>
    </location>
</feature>
<dbReference type="GO" id="GO:0016747">
    <property type="term" value="F:acyltransferase activity, transferring groups other than amino-acyl groups"/>
    <property type="evidence" value="ECO:0007669"/>
    <property type="project" value="InterPro"/>
</dbReference>
<dbReference type="EMBL" id="FMHU01000001">
    <property type="protein sequence ID" value="SCL18068.1"/>
    <property type="molecule type" value="Genomic_DNA"/>
</dbReference>
<dbReference type="AlphaFoldDB" id="A0A1C6RLL6"/>
<reference evidence="3" key="1">
    <citation type="submission" date="2016-06" db="EMBL/GenBank/DDBJ databases">
        <authorList>
            <person name="Varghese N."/>
        </authorList>
    </citation>
    <scope>NUCLEOTIDE SEQUENCE [LARGE SCALE GENOMIC DNA]</scope>
    <source>
        <strain evidence="3">DSM 46123</strain>
    </source>
</reference>
<keyword evidence="3" id="KW-1185">Reference proteome</keyword>